<evidence type="ECO:0000256" key="3">
    <source>
        <dbReference type="ARBA" id="ARBA00022517"/>
    </source>
</evidence>
<dbReference type="InterPro" id="IPR016484">
    <property type="entry name" value="GTPase_Der"/>
</dbReference>
<dbReference type="Gene3D" id="3.40.50.300">
    <property type="entry name" value="P-loop containing nucleotide triphosphate hydrolases"/>
    <property type="match status" value="2"/>
</dbReference>
<sequence>MADRRKPMRPVAPLPTADLPVVVIAGRPNVGKSTLFNRLVGRRQALVADTPGVTRDRKEGLAVIRGRKVRLIDTAGLEEAAPETLFGRMRTSSEEAVAQAALILFCIDARAGVTPADQHFARWVRRQNLPVLLVANKAEGRSGAASVMESYALGLGEPVPVSAEHGEGLSDLMFEIVDHLPEEPPEEEPEFEPEIIPEVQPEEGEEYVLPERPPGPVRIAIVGRPNAGKSTLMNCLLGEERMITGPEPGLTRDSISALLHDNGEEFEIVDTAGLRRKARIDESLEKMSTSASIEALKMAEVVVLVLDATLGVHEQDLQIARLIEREGRACVLALNKWDAVEDRNETRKAILDRLSISLTQMRGIPVVTFSALTGAGVGRLLPVVRETCTVWNARISTGALNRWLEGMLERHAPPLVDGRRLKLRYMTQAKSRPPTFILFGTRAELLPDDYKRYLVNGLRETFDLPGVPVRLQLRGTKNPYADQKRR</sequence>
<protein>
    <recommendedName>
        <fullName evidence="2 8">GTPase Der</fullName>
    </recommendedName>
    <alternativeName>
        <fullName evidence="7 8">GTP-binding protein EngA</fullName>
    </alternativeName>
</protein>
<dbReference type="RefSeq" id="WP_086635548.1">
    <property type="nucleotide sequence ID" value="NZ_JAERKX010000001.1"/>
</dbReference>
<comment type="similarity">
    <text evidence="1 8 9 10">Belongs to the TRAFAC class TrmE-Era-EngA-EngB-Septin-like GTPase superfamily. EngA (Der) GTPase family.</text>
</comment>
<dbReference type="NCBIfam" id="TIGR00231">
    <property type="entry name" value="small_GTP"/>
    <property type="match status" value="2"/>
</dbReference>
<accession>A0ABT3QB22</accession>
<organism evidence="12 13">
    <name type="scientific">Acetobacter thailandicus</name>
    <dbReference type="NCBI Taxonomy" id="1502842"/>
    <lineage>
        <taxon>Bacteria</taxon>
        <taxon>Pseudomonadati</taxon>
        <taxon>Pseudomonadota</taxon>
        <taxon>Alphaproteobacteria</taxon>
        <taxon>Acetobacterales</taxon>
        <taxon>Acetobacteraceae</taxon>
        <taxon>Acetobacter</taxon>
    </lineage>
</organism>
<evidence type="ECO:0000313" key="12">
    <source>
        <dbReference type="EMBL" id="MCX2562476.1"/>
    </source>
</evidence>
<evidence type="ECO:0000256" key="6">
    <source>
        <dbReference type="ARBA" id="ARBA00023134"/>
    </source>
</evidence>
<feature type="binding site" evidence="8">
    <location>
        <begin position="270"/>
        <end position="274"/>
    </location>
    <ligand>
        <name>GTP</name>
        <dbReference type="ChEBI" id="CHEBI:37565"/>
        <label>2</label>
    </ligand>
</feature>
<dbReference type="CDD" id="cd01895">
    <property type="entry name" value="EngA2"/>
    <property type="match status" value="1"/>
</dbReference>
<dbReference type="InterPro" id="IPR006073">
    <property type="entry name" value="GTP-bd"/>
</dbReference>
<dbReference type="InterPro" id="IPR031166">
    <property type="entry name" value="G_ENGA"/>
</dbReference>
<dbReference type="InterPro" id="IPR005225">
    <property type="entry name" value="Small_GTP-bd"/>
</dbReference>
<dbReference type="CDD" id="cd01894">
    <property type="entry name" value="EngA1"/>
    <property type="match status" value="1"/>
</dbReference>
<dbReference type="PROSITE" id="PS51712">
    <property type="entry name" value="G_ENGA"/>
    <property type="match status" value="2"/>
</dbReference>
<evidence type="ECO:0000256" key="8">
    <source>
        <dbReference type="HAMAP-Rule" id="MF_00195"/>
    </source>
</evidence>
<keyword evidence="12" id="KW-0378">Hydrolase</keyword>
<feature type="binding site" evidence="8">
    <location>
        <begin position="223"/>
        <end position="230"/>
    </location>
    <ligand>
        <name>GTP</name>
        <dbReference type="ChEBI" id="CHEBI:37565"/>
        <label>2</label>
    </ligand>
</feature>
<gene>
    <name evidence="8 12" type="primary">der</name>
    <name evidence="12" type="ORF">OQ497_00620</name>
</gene>
<proteinExistence type="inferred from homology"/>
<dbReference type="NCBIfam" id="TIGR03594">
    <property type="entry name" value="GTPase_EngA"/>
    <property type="match status" value="1"/>
</dbReference>
<feature type="domain" description="EngA-type G" evidence="11">
    <location>
        <begin position="217"/>
        <end position="392"/>
    </location>
</feature>
<dbReference type="PANTHER" id="PTHR43834:SF6">
    <property type="entry name" value="GTPASE DER"/>
    <property type="match status" value="1"/>
</dbReference>
<dbReference type="PIRSF" id="PIRSF006485">
    <property type="entry name" value="GTP-binding_EngA"/>
    <property type="match status" value="1"/>
</dbReference>
<dbReference type="Pfam" id="PF14714">
    <property type="entry name" value="KH_dom-like"/>
    <property type="match status" value="1"/>
</dbReference>
<evidence type="ECO:0000256" key="2">
    <source>
        <dbReference type="ARBA" id="ARBA00020953"/>
    </source>
</evidence>
<evidence type="ECO:0000313" key="13">
    <source>
        <dbReference type="Proteomes" id="UP001301152"/>
    </source>
</evidence>
<keyword evidence="5 8" id="KW-0547">Nucleotide-binding</keyword>
<dbReference type="InterPro" id="IPR015946">
    <property type="entry name" value="KH_dom-like_a/b"/>
</dbReference>
<feature type="binding site" evidence="8">
    <location>
        <begin position="335"/>
        <end position="338"/>
    </location>
    <ligand>
        <name>GTP</name>
        <dbReference type="ChEBI" id="CHEBI:37565"/>
        <label>2</label>
    </ligand>
</feature>
<feature type="binding site" evidence="8">
    <location>
        <begin position="26"/>
        <end position="33"/>
    </location>
    <ligand>
        <name>GTP</name>
        <dbReference type="ChEBI" id="CHEBI:37565"/>
        <label>1</label>
    </ligand>
</feature>
<feature type="binding site" evidence="8">
    <location>
        <begin position="73"/>
        <end position="77"/>
    </location>
    <ligand>
        <name>GTP</name>
        <dbReference type="ChEBI" id="CHEBI:37565"/>
        <label>1</label>
    </ligand>
</feature>
<reference evidence="12 13" key="1">
    <citation type="submission" date="2022-11" db="EMBL/GenBank/DDBJ databases">
        <title>Genome sequencing of Acetobacter type strain.</title>
        <authorList>
            <person name="Heo J."/>
            <person name="Lee D."/>
            <person name="Han B.-H."/>
            <person name="Hong S.-B."/>
            <person name="Kwon S.-W."/>
        </authorList>
    </citation>
    <scope>NUCLEOTIDE SEQUENCE [LARGE SCALE GENOMIC DNA]</scope>
    <source>
        <strain evidence="12 13">KACC 21253</strain>
    </source>
</reference>
<dbReference type="PRINTS" id="PR00326">
    <property type="entry name" value="GTP1OBG"/>
</dbReference>
<keyword evidence="4 10" id="KW-0677">Repeat</keyword>
<evidence type="ECO:0000256" key="1">
    <source>
        <dbReference type="ARBA" id="ARBA00008279"/>
    </source>
</evidence>
<dbReference type="GO" id="GO:0016787">
    <property type="term" value="F:hydrolase activity"/>
    <property type="evidence" value="ECO:0007669"/>
    <property type="project" value="UniProtKB-KW"/>
</dbReference>
<evidence type="ECO:0000259" key="11">
    <source>
        <dbReference type="PROSITE" id="PS51712"/>
    </source>
</evidence>
<comment type="function">
    <text evidence="8 10">GTPase that plays an essential role in the late steps of ribosome biogenesis.</text>
</comment>
<evidence type="ECO:0000256" key="7">
    <source>
        <dbReference type="ARBA" id="ARBA00032345"/>
    </source>
</evidence>
<dbReference type="Gene3D" id="3.30.300.20">
    <property type="match status" value="1"/>
</dbReference>
<dbReference type="PANTHER" id="PTHR43834">
    <property type="entry name" value="GTPASE DER"/>
    <property type="match status" value="1"/>
</dbReference>
<keyword evidence="3 8" id="KW-0690">Ribosome biogenesis</keyword>
<feature type="domain" description="EngA-type G" evidence="11">
    <location>
        <begin position="20"/>
        <end position="184"/>
    </location>
</feature>
<dbReference type="EMBL" id="JAPIUZ010000001">
    <property type="protein sequence ID" value="MCX2562476.1"/>
    <property type="molecule type" value="Genomic_DNA"/>
</dbReference>
<dbReference type="Pfam" id="PF01926">
    <property type="entry name" value="MMR_HSR1"/>
    <property type="match status" value="2"/>
</dbReference>
<evidence type="ECO:0000256" key="5">
    <source>
        <dbReference type="ARBA" id="ARBA00022741"/>
    </source>
</evidence>
<evidence type="ECO:0000256" key="9">
    <source>
        <dbReference type="PROSITE-ProRule" id="PRU01049"/>
    </source>
</evidence>
<dbReference type="Proteomes" id="UP001301152">
    <property type="component" value="Unassembled WGS sequence"/>
</dbReference>
<comment type="caution">
    <text evidence="12">The sequence shown here is derived from an EMBL/GenBank/DDBJ whole genome shotgun (WGS) entry which is preliminary data.</text>
</comment>
<dbReference type="SUPFAM" id="SSF52540">
    <property type="entry name" value="P-loop containing nucleoside triphosphate hydrolases"/>
    <property type="match status" value="2"/>
</dbReference>
<feature type="binding site" evidence="8">
    <location>
        <begin position="136"/>
        <end position="139"/>
    </location>
    <ligand>
        <name>GTP</name>
        <dbReference type="ChEBI" id="CHEBI:37565"/>
        <label>1</label>
    </ligand>
</feature>
<dbReference type="HAMAP" id="MF_00195">
    <property type="entry name" value="GTPase_Der"/>
    <property type="match status" value="1"/>
</dbReference>
<dbReference type="InterPro" id="IPR032859">
    <property type="entry name" value="KH_dom-like"/>
</dbReference>
<name>A0ABT3QB22_9PROT</name>
<comment type="subunit">
    <text evidence="8">Associates with the 50S ribosomal subunit.</text>
</comment>
<evidence type="ECO:0000256" key="4">
    <source>
        <dbReference type="ARBA" id="ARBA00022737"/>
    </source>
</evidence>
<keyword evidence="13" id="KW-1185">Reference proteome</keyword>
<evidence type="ECO:0000256" key="10">
    <source>
        <dbReference type="RuleBase" id="RU004481"/>
    </source>
</evidence>
<keyword evidence="6 8" id="KW-0342">GTP-binding</keyword>
<dbReference type="InterPro" id="IPR027417">
    <property type="entry name" value="P-loop_NTPase"/>
</dbReference>